<keyword evidence="3 6" id="KW-1133">Transmembrane helix</keyword>
<keyword evidence="10" id="KW-1185">Reference proteome</keyword>
<evidence type="ECO:0000313" key="10">
    <source>
        <dbReference type="Proteomes" id="UP000332933"/>
    </source>
</evidence>
<dbReference type="PANTHER" id="PTHR12127">
    <property type="entry name" value="MUCOLIPIN"/>
    <property type="match status" value="1"/>
</dbReference>
<dbReference type="EMBL" id="CAADRA010005155">
    <property type="protein sequence ID" value="VFT86158.1"/>
    <property type="molecule type" value="Genomic_DNA"/>
</dbReference>
<evidence type="ECO:0000259" key="7">
    <source>
        <dbReference type="Pfam" id="PF08016"/>
    </source>
</evidence>
<gene>
    <name evidence="9" type="primary">Aste57867_9275</name>
    <name evidence="8" type="ORF">As57867_009239</name>
    <name evidence="9" type="ORF">ASTE57867_9275</name>
</gene>
<dbReference type="InterPro" id="IPR013122">
    <property type="entry name" value="PKD1_2_channel"/>
</dbReference>
<dbReference type="AlphaFoldDB" id="A0A485KMG2"/>
<dbReference type="OrthoDB" id="263481at2759"/>
<feature type="region of interest" description="Disordered" evidence="5">
    <location>
        <begin position="1"/>
        <end position="28"/>
    </location>
</feature>
<feature type="transmembrane region" description="Helical" evidence="6">
    <location>
        <begin position="458"/>
        <end position="478"/>
    </location>
</feature>
<evidence type="ECO:0000256" key="1">
    <source>
        <dbReference type="ARBA" id="ARBA00004141"/>
    </source>
</evidence>
<evidence type="ECO:0000256" key="2">
    <source>
        <dbReference type="ARBA" id="ARBA00022692"/>
    </source>
</evidence>
<feature type="transmembrane region" description="Helical" evidence="6">
    <location>
        <begin position="313"/>
        <end position="334"/>
    </location>
</feature>
<proteinExistence type="predicted"/>
<evidence type="ECO:0000313" key="9">
    <source>
        <dbReference type="EMBL" id="VFT86158.1"/>
    </source>
</evidence>
<comment type="subcellular location">
    <subcellularLocation>
        <location evidence="1">Membrane</location>
        <topology evidence="1">Multi-pass membrane protein</topology>
    </subcellularLocation>
</comment>
<sequence>MDKAHDLSTPLVDATDANEETKNRRSTHRRQMPLLHQVLLSPWEKYWQHGRIPWKLICHVLLMLCGTLQILLYDSQNSAYIRASYRNWAYFFLPNGASKATASAESESMLCLPPSPHRRRCRFEDSLFTVDDTLHAIAHVRDAYFSITHVSVATYDYHYLSDSTVQPIAMTVTQYENTTVLPPRLYNVSRASLGPFDNLNATQALALLHSLVAIEFAFPLRDIDYGPFYFDCFDWVVRLTMETVHNSHFRMRVADSSLAVCAVADVWTTLRGRFLWLNAIVLVLTLTYLVLVGRSIRRTAARLPRARALLPELKLSAINPHHALVVVTLLLLLYNAVWNISSVVVRIPLEFGHRVVQAIGPLFLWATFLGYLEHNPRFYSLVLTLRASISKVVGFLAGVSPVFFGYALFGSIVFGTRVDKFGGVQQSCVTLFALLNGDVILETFGALKRDFPILGACYLYTFVALFIYVVLNLFIAIVEESFFASRSHPRALDRLSQSVDRPRDEDGPAT</sequence>
<feature type="transmembrane region" description="Helical" evidence="6">
    <location>
        <begin position="392"/>
        <end position="414"/>
    </location>
</feature>
<feature type="transmembrane region" description="Helical" evidence="6">
    <location>
        <begin position="354"/>
        <end position="372"/>
    </location>
</feature>
<dbReference type="Gene3D" id="1.10.287.70">
    <property type="match status" value="1"/>
</dbReference>
<dbReference type="GO" id="GO:0072345">
    <property type="term" value="F:NAADP-sensitive calcium-release channel activity"/>
    <property type="evidence" value="ECO:0007669"/>
    <property type="project" value="TreeGrafter"/>
</dbReference>
<reference evidence="9 10" key="1">
    <citation type="submission" date="2019-03" db="EMBL/GenBank/DDBJ databases">
        <authorList>
            <person name="Gaulin E."/>
            <person name="Dumas B."/>
        </authorList>
    </citation>
    <scope>NUCLEOTIDE SEQUENCE [LARGE SCALE GENOMIC DNA]</scope>
    <source>
        <strain evidence="9">CBS 568.67</strain>
    </source>
</reference>
<keyword evidence="2 6" id="KW-0812">Transmembrane</keyword>
<reference evidence="8" key="2">
    <citation type="submission" date="2019-06" db="EMBL/GenBank/DDBJ databases">
        <title>Genomics analysis of Aphanomyces spp. identifies a new class of oomycete effector associated with host adaptation.</title>
        <authorList>
            <person name="Gaulin E."/>
        </authorList>
    </citation>
    <scope>NUCLEOTIDE SEQUENCE</scope>
    <source>
        <strain evidence="8">CBS 578.67</strain>
    </source>
</reference>
<dbReference type="PANTHER" id="PTHR12127:SF7">
    <property type="entry name" value="SD02261P"/>
    <property type="match status" value="1"/>
</dbReference>
<dbReference type="Proteomes" id="UP000332933">
    <property type="component" value="Unassembled WGS sequence"/>
</dbReference>
<evidence type="ECO:0000256" key="4">
    <source>
        <dbReference type="ARBA" id="ARBA00023136"/>
    </source>
</evidence>
<feature type="transmembrane region" description="Helical" evidence="6">
    <location>
        <begin position="274"/>
        <end position="292"/>
    </location>
</feature>
<evidence type="ECO:0000256" key="5">
    <source>
        <dbReference type="SAM" id="MobiDB-lite"/>
    </source>
</evidence>
<feature type="domain" description="Polycystin cation channel PKD1/PKD2" evidence="7">
    <location>
        <begin position="356"/>
        <end position="482"/>
    </location>
</feature>
<dbReference type="GO" id="GO:0016020">
    <property type="term" value="C:membrane"/>
    <property type="evidence" value="ECO:0007669"/>
    <property type="project" value="UniProtKB-SubCell"/>
</dbReference>
<protein>
    <submittedName>
        <fullName evidence="9">Aste57867_9275 protein</fullName>
    </submittedName>
</protein>
<accession>A0A485KMG2</accession>
<keyword evidence="4 6" id="KW-0472">Membrane</keyword>
<organism evidence="9 10">
    <name type="scientific">Aphanomyces stellatus</name>
    <dbReference type="NCBI Taxonomy" id="120398"/>
    <lineage>
        <taxon>Eukaryota</taxon>
        <taxon>Sar</taxon>
        <taxon>Stramenopiles</taxon>
        <taxon>Oomycota</taxon>
        <taxon>Saprolegniomycetes</taxon>
        <taxon>Saprolegniales</taxon>
        <taxon>Verrucalvaceae</taxon>
        <taxon>Aphanomyces</taxon>
    </lineage>
</organism>
<evidence type="ECO:0000256" key="3">
    <source>
        <dbReference type="ARBA" id="ARBA00022989"/>
    </source>
</evidence>
<name>A0A485KMG2_9STRA</name>
<evidence type="ECO:0000256" key="6">
    <source>
        <dbReference type="SAM" id="Phobius"/>
    </source>
</evidence>
<evidence type="ECO:0000313" key="8">
    <source>
        <dbReference type="EMBL" id="KAF0700191.1"/>
    </source>
</evidence>
<dbReference type="EMBL" id="VJMH01005134">
    <property type="protein sequence ID" value="KAF0700191.1"/>
    <property type="molecule type" value="Genomic_DNA"/>
</dbReference>
<dbReference type="Pfam" id="PF08016">
    <property type="entry name" value="PKD_channel"/>
    <property type="match status" value="1"/>
</dbReference>
<dbReference type="InterPro" id="IPR039031">
    <property type="entry name" value="Mucolipin"/>
</dbReference>